<dbReference type="AlphaFoldDB" id="B3TB21"/>
<accession>B3TB21</accession>
<protein>
    <submittedName>
        <fullName evidence="1">Uncharacterized protein</fullName>
    </submittedName>
</protein>
<reference evidence="1" key="1">
    <citation type="journal article" date="2008" name="ISME J.">
        <title>Genomic patterns of recombination, clonal divergence and environment in marine microbial populations.</title>
        <authorList>
            <person name="Konstantinidis K.T."/>
            <person name="Delong E.F."/>
        </authorList>
    </citation>
    <scope>NUCLEOTIDE SEQUENCE</scope>
</reference>
<name>B3TB21_9ARCH</name>
<sequence length="163" mass="19673">MDLDEKIYAHILSVWKEPKEFFGGRSLEGMLILTDKHLMFVRKTEAKMRWWGAVTQRQVIKFIRSKDVMITQDGYTEESLRTDLENKKNQEVRFDDILYIEFQEKIWGSALLMEIIENGDKKKYQFSVVQDWVKYPLKAPMKYMKVDWSRFVKHIKDRQIITK</sequence>
<organism evidence="1">
    <name type="scientific">uncultured marine crenarchaeote HF4000_APKG8I13</name>
    <dbReference type="NCBI Taxonomy" id="455606"/>
    <lineage>
        <taxon>Archaea</taxon>
        <taxon>Nitrososphaerota</taxon>
        <taxon>Nitrososphaeria</taxon>
        <taxon>Nitrosopumilales</taxon>
        <taxon>environmental samples</taxon>
    </lineage>
</organism>
<proteinExistence type="predicted"/>
<gene>
    <name evidence="1" type="ORF">ALOHA_HF4000APKG8I13ctg1g50</name>
</gene>
<dbReference type="EMBL" id="EU016657">
    <property type="protein sequence ID" value="ABZ09780.1"/>
    <property type="molecule type" value="Genomic_DNA"/>
</dbReference>
<evidence type="ECO:0000313" key="1">
    <source>
        <dbReference type="EMBL" id="ABZ09780.1"/>
    </source>
</evidence>